<reference evidence="3" key="1">
    <citation type="journal article" date="2019" name="Int. J. Syst. Evol. Microbiol.">
        <title>The Global Catalogue of Microorganisms (GCM) 10K type strain sequencing project: providing services to taxonomists for standard genome sequencing and annotation.</title>
        <authorList>
            <consortium name="The Broad Institute Genomics Platform"/>
            <consortium name="The Broad Institute Genome Sequencing Center for Infectious Disease"/>
            <person name="Wu L."/>
            <person name="Ma J."/>
        </authorList>
    </citation>
    <scope>NUCLEOTIDE SEQUENCE [LARGE SCALE GENOMIC DNA]</scope>
    <source>
        <strain evidence="3">TISTR 1827</strain>
    </source>
</reference>
<evidence type="ECO:0000313" key="3">
    <source>
        <dbReference type="Proteomes" id="UP001597493"/>
    </source>
</evidence>
<feature type="compositionally biased region" description="Gly residues" evidence="1">
    <location>
        <begin position="32"/>
        <end position="48"/>
    </location>
</feature>
<feature type="region of interest" description="Disordered" evidence="1">
    <location>
        <begin position="18"/>
        <end position="93"/>
    </location>
</feature>
<protein>
    <submittedName>
        <fullName evidence="2">Uncharacterized protein</fullName>
    </submittedName>
</protein>
<accession>A0ABW5R0A8</accession>
<evidence type="ECO:0000313" key="2">
    <source>
        <dbReference type="EMBL" id="MFD2662199.1"/>
    </source>
</evidence>
<feature type="compositionally biased region" description="Basic residues" evidence="1">
    <location>
        <begin position="70"/>
        <end position="86"/>
    </location>
</feature>
<sequence length="209" mass="21424">MASSRQYIYIPPATPAAGGCGCGGPSLRRTGRQGGPAGTGLDGQGKPGGTARHEEAPGNTASAGSNGPPGHRHSPHGHMPVAHRNRPVPNGHKPFPAPFPVPYFPGPAAAFVYVQIRGGMAAPELNQSHSARYHPGIPVGEALARTGAVRFGPGGRIAAVAGIPVVSGDTGFILRLNGRQIPAALLSFPLQANDTVELELVKLQREARG</sequence>
<proteinExistence type="predicted"/>
<comment type="caution">
    <text evidence="2">The sequence shown here is derived from an EMBL/GenBank/DDBJ whole genome shotgun (WGS) entry which is preliminary data.</text>
</comment>
<gene>
    <name evidence="2" type="ORF">ACFSW5_18235</name>
</gene>
<dbReference type="RefSeq" id="WP_379276094.1">
    <property type="nucleotide sequence ID" value="NZ_JBHUGT010000023.1"/>
</dbReference>
<name>A0ABW5R0A8_9BACL</name>
<keyword evidence="3" id="KW-1185">Reference proteome</keyword>
<dbReference type="Proteomes" id="UP001597493">
    <property type="component" value="Unassembled WGS sequence"/>
</dbReference>
<dbReference type="EMBL" id="JBHUMY010000023">
    <property type="protein sequence ID" value="MFD2662199.1"/>
    <property type="molecule type" value="Genomic_DNA"/>
</dbReference>
<evidence type="ECO:0000256" key="1">
    <source>
        <dbReference type="SAM" id="MobiDB-lite"/>
    </source>
</evidence>
<dbReference type="PROSITE" id="PS51257">
    <property type="entry name" value="PROKAR_LIPOPROTEIN"/>
    <property type="match status" value="1"/>
</dbReference>
<organism evidence="2 3">
    <name type="scientific">Paenibacillus thailandensis</name>
    <dbReference type="NCBI Taxonomy" id="393250"/>
    <lineage>
        <taxon>Bacteria</taxon>
        <taxon>Bacillati</taxon>
        <taxon>Bacillota</taxon>
        <taxon>Bacilli</taxon>
        <taxon>Bacillales</taxon>
        <taxon>Paenibacillaceae</taxon>
        <taxon>Paenibacillus</taxon>
    </lineage>
</organism>